<evidence type="ECO:0000256" key="12">
    <source>
        <dbReference type="ARBA" id="ARBA00023212"/>
    </source>
</evidence>
<dbReference type="InterPro" id="IPR004273">
    <property type="entry name" value="Dynein_heavy_D6_P-loop"/>
</dbReference>
<evidence type="ECO:0000259" key="23">
    <source>
        <dbReference type="Pfam" id="PF17852"/>
    </source>
</evidence>
<evidence type="ECO:0000259" key="17">
    <source>
        <dbReference type="Pfam" id="PF08385"/>
    </source>
</evidence>
<dbReference type="InterPro" id="IPR042219">
    <property type="entry name" value="AAA_lid_11_sf"/>
</dbReference>
<evidence type="ECO:0000256" key="1">
    <source>
        <dbReference type="ARBA" id="ARBA00004430"/>
    </source>
</evidence>
<dbReference type="Pfam" id="PF12781">
    <property type="entry name" value="AAA_9"/>
    <property type="match status" value="1"/>
</dbReference>
<proteinExistence type="inferred from homology"/>
<dbReference type="Pfam" id="PF12777">
    <property type="entry name" value="MT"/>
    <property type="match status" value="1"/>
</dbReference>
<keyword evidence="29" id="KW-1185">Reference proteome</keyword>
<dbReference type="Gene3D" id="1.20.920.20">
    <property type="match status" value="1"/>
</dbReference>
<feature type="region of interest" description="Disordered" evidence="15">
    <location>
        <begin position="193"/>
        <end position="225"/>
    </location>
</feature>
<dbReference type="Gene3D" id="1.10.8.710">
    <property type="match status" value="1"/>
</dbReference>
<dbReference type="Gene3D" id="1.10.8.1220">
    <property type="match status" value="1"/>
</dbReference>
<comment type="caution">
    <text evidence="28">The sequence shown here is derived from an EMBL/GenBank/DDBJ whole genome shotgun (WGS) entry which is preliminary data.</text>
</comment>
<evidence type="ECO:0000259" key="21">
    <source>
        <dbReference type="Pfam" id="PF12780"/>
    </source>
</evidence>
<evidence type="ECO:0000259" key="24">
    <source>
        <dbReference type="Pfam" id="PF17857"/>
    </source>
</evidence>
<dbReference type="FunFam" id="1.10.8.1220:FF:000001">
    <property type="entry name" value="Dynein axonemal heavy chain 5"/>
    <property type="match status" value="1"/>
</dbReference>
<dbReference type="FunFam" id="3.40.50.300:FF:000044">
    <property type="entry name" value="Dynein heavy chain 5, axonemal"/>
    <property type="match status" value="1"/>
</dbReference>
<dbReference type="Gene3D" id="6.10.140.1060">
    <property type="match status" value="1"/>
</dbReference>
<dbReference type="Pfam" id="PF18199">
    <property type="entry name" value="Dynein_C"/>
    <property type="match status" value="1"/>
</dbReference>
<dbReference type="InterPro" id="IPR041589">
    <property type="entry name" value="DNAH3_AAA_lid_1"/>
</dbReference>
<dbReference type="InterPro" id="IPR041658">
    <property type="entry name" value="AAA_lid_11"/>
</dbReference>
<evidence type="ECO:0000256" key="4">
    <source>
        <dbReference type="ARBA" id="ARBA00022701"/>
    </source>
</evidence>
<comment type="similarity">
    <text evidence="2">Belongs to the dynein heavy chain family.</text>
</comment>
<dbReference type="GO" id="GO:0030286">
    <property type="term" value="C:dynein complex"/>
    <property type="evidence" value="ECO:0007669"/>
    <property type="project" value="UniProtKB-KW"/>
</dbReference>
<dbReference type="GO" id="GO:0051959">
    <property type="term" value="F:dynein light intermediate chain binding"/>
    <property type="evidence" value="ECO:0007669"/>
    <property type="project" value="InterPro"/>
</dbReference>
<evidence type="ECO:0000256" key="3">
    <source>
        <dbReference type="ARBA" id="ARBA00022490"/>
    </source>
</evidence>
<dbReference type="Pfam" id="PF03028">
    <property type="entry name" value="Dynein_heavy"/>
    <property type="match status" value="1"/>
</dbReference>
<dbReference type="FunFam" id="1.20.920.30:FF:000002">
    <property type="entry name" value="Dynein axonemal heavy chain 3"/>
    <property type="match status" value="1"/>
</dbReference>
<dbReference type="InterPro" id="IPR043160">
    <property type="entry name" value="Dynein_C_barrel"/>
</dbReference>
<evidence type="ECO:0000256" key="9">
    <source>
        <dbReference type="ARBA" id="ARBA00023054"/>
    </source>
</evidence>
<keyword evidence="9 14" id="KW-0175">Coiled coil</keyword>
<dbReference type="Gene3D" id="1.10.8.720">
    <property type="entry name" value="Region D6 of dynein motor"/>
    <property type="match status" value="1"/>
</dbReference>
<dbReference type="InterPro" id="IPR013602">
    <property type="entry name" value="Dynein_heavy_linker"/>
</dbReference>
<dbReference type="Pfam" id="PF08393">
    <property type="entry name" value="DHC_N2"/>
    <property type="match status" value="1"/>
</dbReference>
<evidence type="ECO:0000259" key="27">
    <source>
        <dbReference type="Pfam" id="PF25007"/>
    </source>
</evidence>
<dbReference type="GO" id="GO:0005930">
    <property type="term" value="C:axoneme"/>
    <property type="evidence" value="ECO:0007669"/>
    <property type="project" value="UniProtKB-SubCell"/>
</dbReference>
<feature type="domain" description="Dynein heavy chain C-terminal" evidence="26">
    <location>
        <begin position="4252"/>
        <end position="4541"/>
    </location>
</feature>
<feature type="compositionally biased region" description="Acidic residues" evidence="15">
    <location>
        <begin position="210"/>
        <end position="220"/>
    </location>
</feature>
<dbReference type="InterPro" id="IPR024317">
    <property type="entry name" value="Dynein_heavy_chain_D4_dom"/>
</dbReference>
<feature type="region of interest" description="Disordered" evidence="15">
    <location>
        <begin position="151"/>
        <end position="178"/>
    </location>
</feature>
<evidence type="ECO:0000256" key="8">
    <source>
        <dbReference type="ARBA" id="ARBA00023017"/>
    </source>
</evidence>
<dbReference type="OMA" id="VGEAMYG"/>
<feature type="coiled-coil region" evidence="14">
    <location>
        <begin position="3305"/>
        <end position="3374"/>
    </location>
</feature>
<feature type="compositionally biased region" description="Polar residues" evidence="15">
    <location>
        <begin position="156"/>
        <end position="175"/>
    </location>
</feature>
<feature type="domain" description="Dynein heavy chain ATP-binding dynein motor region" evidence="22">
    <location>
        <begin position="3459"/>
        <end position="3679"/>
    </location>
</feature>
<dbReference type="FunFam" id="1.10.8.710:FF:000001">
    <property type="entry name" value="Dynein axonemal heavy chain 2"/>
    <property type="match status" value="1"/>
</dbReference>
<gene>
    <name evidence="28" type="primary">DNAH10_15</name>
    <name evidence="28" type="ORF">FOZ63_024437</name>
</gene>
<evidence type="ECO:0000259" key="16">
    <source>
        <dbReference type="Pfam" id="PF03028"/>
    </source>
</evidence>
<dbReference type="InterPro" id="IPR043157">
    <property type="entry name" value="Dynein_AAA1S"/>
</dbReference>
<dbReference type="Pfam" id="PF12774">
    <property type="entry name" value="AAA_6"/>
    <property type="match status" value="1"/>
</dbReference>
<keyword evidence="5" id="KW-0677">Repeat</keyword>
<feature type="domain" description="Dynein heavy chain coiled coil stalk" evidence="20">
    <location>
        <begin position="3091"/>
        <end position="3430"/>
    </location>
</feature>
<keyword evidence="10" id="KW-0969">Cilium</keyword>
<dbReference type="Gene3D" id="3.40.50.300">
    <property type="entry name" value="P-loop containing nucleotide triphosphate hydrolases"/>
    <property type="match status" value="5"/>
</dbReference>
<dbReference type="SUPFAM" id="SSF52540">
    <property type="entry name" value="P-loop containing nucleoside triphosphate hydrolases"/>
    <property type="match status" value="4"/>
</dbReference>
<dbReference type="PANTHER" id="PTHR22878">
    <property type="entry name" value="DYNEIN HEAVY CHAIN 6, AXONEMAL-LIKE-RELATED"/>
    <property type="match status" value="1"/>
</dbReference>
<dbReference type="Gene3D" id="1.10.287.2620">
    <property type="match status" value="1"/>
</dbReference>
<dbReference type="GO" id="GO:0007018">
    <property type="term" value="P:microtubule-based movement"/>
    <property type="evidence" value="ECO:0007669"/>
    <property type="project" value="InterPro"/>
</dbReference>
<keyword evidence="6" id="KW-0547">Nucleotide-binding</keyword>
<dbReference type="InterPro" id="IPR042222">
    <property type="entry name" value="Dynein_2_N"/>
</dbReference>
<evidence type="ECO:0000256" key="11">
    <source>
        <dbReference type="ARBA" id="ARBA00023175"/>
    </source>
</evidence>
<dbReference type="Gene3D" id="1.10.472.130">
    <property type="match status" value="1"/>
</dbReference>
<dbReference type="InterPro" id="IPR041228">
    <property type="entry name" value="Dynein_C"/>
</dbReference>
<dbReference type="Gene3D" id="3.10.490.20">
    <property type="match status" value="1"/>
</dbReference>
<evidence type="ECO:0000256" key="5">
    <source>
        <dbReference type="ARBA" id="ARBA00022737"/>
    </source>
</evidence>
<evidence type="ECO:0000259" key="19">
    <source>
        <dbReference type="Pfam" id="PF12774"/>
    </source>
</evidence>
<feature type="domain" description="Dynein heavy chain hydrolytic ATP-binding dynein motor region" evidence="19">
    <location>
        <begin position="1949"/>
        <end position="2280"/>
    </location>
</feature>
<dbReference type="Pfam" id="PF18198">
    <property type="entry name" value="AAA_lid_11"/>
    <property type="match status" value="1"/>
</dbReference>
<dbReference type="InterPro" id="IPR026983">
    <property type="entry name" value="DHC"/>
</dbReference>
<dbReference type="GO" id="GO:0005874">
    <property type="term" value="C:microtubule"/>
    <property type="evidence" value="ECO:0007669"/>
    <property type="project" value="UniProtKB-KW"/>
</dbReference>
<dbReference type="Pfam" id="PF17852">
    <property type="entry name" value="Dynein_AAA_lid"/>
    <property type="match status" value="1"/>
</dbReference>
<protein>
    <submittedName>
        <fullName evidence="28">Dynein heavy chain 10, axonemal</fullName>
    </submittedName>
</protein>
<reference evidence="28 29" key="1">
    <citation type="submission" date="2020-04" db="EMBL/GenBank/DDBJ databases">
        <title>Perkinsus olseni comparative genomics.</title>
        <authorList>
            <person name="Bogema D.R."/>
        </authorList>
    </citation>
    <scope>NUCLEOTIDE SEQUENCE [LARGE SCALE GENOMIC DNA]</scope>
    <source>
        <strain evidence="28 29">ATCC PRA-207</strain>
    </source>
</reference>
<keyword evidence="12" id="KW-0206">Cytoskeleton</keyword>
<dbReference type="FunFam" id="3.40.50.300:FF:000049">
    <property type="entry name" value="Dynein, axonemal, heavy chain 5"/>
    <property type="match status" value="1"/>
</dbReference>
<comment type="subcellular location">
    <subcellularLocation>
        <location evidence="1">Cytoplasm</location>
        <location evidence="1">Cytoskeleton</location>
        <location evidence="1">Cilium axoneme</location>
    </subcellularLocation>
</comment>
<dbReference type="Pfam" id="PF17857">
    <property type="entry name" value="AAA_lid_1"/>
    <property type="match status" value="1"/>
</dbReference>
<dbReference type="Pfam" id="PF12775">
    <property type="entry name" value="AAA_7"/>
    <property type="match status" value="1"/>
</dbReference>
<evidence type="ECO:0000259" key="25">
    <source>
        <dbReference type="Pfam" id="PF18198"/>
    </source>
</evidence>
<name>A0A7J6UL23_PEROL</name>
<dbReference type="InterPro" id="IPR027417">
    <property type="entry name" value="P-loop_NTPase"/>
</dbReference>
<dbReference type="Proteomes" id="UP000553632">
    <property type="component" value="Unassembled WGS sequence"/>
</dbReference>
<dbReference type="GO" id="GO:0045505">
    <property type="term" value="F:dynein intermediate chain binding"/>
    <property type="evidence" value="ECO:0007669"/>
    <property type="project" value="InterPro"/>
</dbReference>
<keyword evidence="8" id="KW-0243">Dynein</keyword>
<dbReference type="FunFam" id="1.20.58.1120:FF:000008">
    <property type="entry name" value="Dynein heavy chain 10, axonemal"/>
    <property type="match status" value="1"/>
</dbReference>
<organism evidence="28 29">
    <name type="scientific">Perkinsus olseni</name>
    <name type="common">Perkinsus atlanticus</name>
    <dbReference type="NCBI Taxonomy" id="32597"/>
    <lineage>
        <taxon>Eukaryota</taxon>
        <taxon>Sar</taxon>
        <taxon>Alveolata</taxon>
        <taxon>Perkinsozoa</taxon>
        <taxon>Perkinsea</taxon>
        <taxon>Perkinsida</taxon>
        <taxon>Perkinsidae</taxon>
        <taxon>Perkinsus</taxon>
    </lineage>
</organism>
<feature type="domain" description="Dynein heavy chain linker" evidence="18">
    <location>
        <begin position="1404"/>
        <end position="1814"/>
    </location>
</feature>
<evidence type="ECO:0000259" key="26">
    <source>
        <dbReference type="Pfam" id="PF18199"/>
    </source>
</evidence>
<dbReference type="InterPro" id="IPR024743">
    <property type="entry name" value="Dynein_HC_stalk"/>
</dbReference>
<dbReference type="GO" id="GO:0008569">
    <property type="term" value="F:minus-end-directed microtubule motor activity"/>
    <property type="evidence" value="ECO:0007669"/>
    <property type="project" value="InterPro"/>
</dbReference>
<feature type="compositionally biased region" description="Acidic residues" evidence="15">
    <location>
        <begin position="194"/>
        <end position="203"/>
    </location>
</feature>
<evidence type="ECO:0000259" key="22">
    <source>
        <dbReference type="Pfam" id="PF12781"/>
    </source>
</evidence>
<dbReference type="Pfam" id="PF08385">
    <property type="entry name" value="DHC_N1"/>
    <property type="match status" value="1"/>
</dbReference>
<dbReference type="Gene3D" id="1.20.920.30">
    <property type="match status" value="1"/>
</dbReference>
<sequence>MASGEGPAVGSDPRALWVLSRMKELIHITDVQWKDMLSQEGSGSCVLGWLDGGGGKGQPLVFYVILDEAGEESLHVSTGMHELSRVVIEMGRPSAGMYFIKTASGKIETAGKEVNVAMLNSCIFGVLGGSTMLYDVQRVMEQLFLPALEYKPPRSLSPSRNRASLTASHISSVPQRMSLPEAAAMDMTSIVSSAEDDEDDDSDASGPSVDSDENEDEGDDSTSNRLVQLGGEVKDDLMLSASKFNQRVGQAASQVYGLSSIRPPEGLDLDELLKMIEEGSEAYEGNLRVCVETVERWTEEVEKLLEAENAQSSATGKHPMAEILFWRDRSERLSSLFEQLKLGTCQKVVEAVEKYLQSGPGGERTESAGRVLGRFKERQSALHKLHLEAKDNVRFLMTLERHLKKLTNGGMAEIAETLPNLLNALRMVWVVSRYYNTDERMEPLLTRIAEQIAARVNDQISVRALLRRSPVRAGAIVGRCKATLDGWERSYMETRSRIEESGSDHRWEFDRAKLFKRTKYMSKICGDLMEITKVLEQFYKFLGPELKEVTGDPVGIDNLLEEVASSAAAFKTFGECFDERHRKAWDSVMQQFREKTVEIEDKAIVFLDTRFRQLRSAEGAFQLLQNFKSIQSRERINEKMNEKFADIVVQYGNEVRRMTELFQRDKDHPRIAKGAPPVSGAIAWARNILERVKRPIIAFRSMQSLLDSPKGQQACGDYVELGKAILKYEKDLFGEWRKAAAVTATECLNRSILAVEKHEGRASSTYVVNFAPELIELMKEAQNFDLIGGFELPGAVLNLALQMGKYKDYAEQLRVMLQAYEEAIGGLTMVQCKVLQTQIADLHKCLRPGLTPLNWNSLGIVDFVESATRGIAAFKNIREQVEKSEERVQAVVESIEQSILVRPFDWTKTDLSPSPSTSTLAEDSVDSSSDYQRVMDVQEFYDFFETHRLSEVEKLVDQYEAIGPFLIKIEETTAGTKSGAAESMREYYAYWERKFFNAITTALVRGLSTFQVLLTSLAAEGNHRPPLIKIRSEFNPPEVVVGSLHGVFKLITKLLQNVLHSSAAFVRWMDGTCLLVPTQSTELDEEKALAFSFYKDVSQNPALIEMTMTIQNSVQQVFQTINKFMRSWKKYDTQWGLWDVKRRQDLERVAVEKKHGLSYFDSHLKVYKNLVETMLEQKRDHDVAFVRVDCSAIITGIRSQAQEWTREYGRILADMASKDLDKIRIEIRDHKDNIDFTPTKLEELKSMLNTISTIEAVNMDMEIRIADVREKYRTLLSYKCKVKAEEMSLADRLPDSWRSLKRYSRAKDLALEKSKIEFADITKQEVGGDSGMLVVDFSAECSKLLDDFSARGPGTDDVTLEEGAELMRKYQNEMNQRLKRKEELVRSETLFNLPITSYVELVILEKQLKLLTNVYDIYEDHRRMVEEFSNMLWTKIDIGLLERTSDEYDKKVRKKGKELPELKTSVVFKKLEQVVSDFKQSVPLIASLKTEAIKASHWGELMALAGQAGDECDAPIDPSSMTLKSVFALELQRFPDEVNEIRTAATNEMNIENELKRIEAAWRALDLDMGIYKGDRGHVLRGNEELRQTLEDHVLVLQSMSMSKYAVKLMDSIKRWEKNLNVVNEVLSAWLTVQRKWMYLESIFLDSDDIRLQLPEEAKKFDKIHKIFKELMERTSITAIESVAVDTGDRKICVLSELKGLTADLDRTQKSLTDYLDTKRALFPRFYFISDDELLSILGSSDPQAVQPHSLKLFDNAKEIVFKPGTSTVIGMVSDEGERWSFCTPVKAVGAVEEWMTKVDDEMKDSLLRLMKEAVYQYPSTPRTKWILSRLGMVVLAGTQIWWTWSIEDTFKRVMEKGDKNAMKRELRKESHELGQLVELIRTDLSSCNRKCVNTLIILDVHARDIVDRFVRDSILDAREFAWESQLRFMWDRRLDDILIKQCTGSFRYCYEYQGLNGRLVITPLTDRCVMTLTTALTFLLGGSPAGPAGTGKTETVKDLAKSLAIRCVVFNCGEGLDFKAMGTIFSGLAEAGFWGCFDEFNRINAEVLSVVSAQIKSIQMGLAQRSPTIELLGRDVTLRSTIGYFITMNPGYAGRTELPDNLKAMFRPVVMIVPDLLMICENMLMSEGFGKAKVLANKMTVLYSLAQGQLSKQYHYDFKLRALKSVLVMAGDLKRSSADLPEDVVLMRALRDMNMPKFVKEDVPLFQGLLSDLFPGLECPRVGYPSLKKAIEEELESRSMKHRFEDLYLLQVDKVMQLYETMLTRHTTMVVGKTMAGKSAVIECLAGAQKRAFDTPTHLFPINPKMVTVNELYGVLDPATRDWTDGLLSKIFRDINQPLPAGRGPEKRYILFEKWVRPCLALLCDGRVDGEVLPDGPLVGSLPRSQVGTDYVVQLSKIFDSMIVSEEAGQKKPQTIAAVFIFTMVWSLGSVLEERTREQFDDFMKTLVKEKKMSEIGEVKLPKESLYEMLYDSAIEKWVPWKERVAAYEEGSPDRDFNSILVPTVDTTRYSWLRSQFARVKAPCLFVGESGTAKSVTIINSLETEPVETSQMLLINFSSRTSSADFQRNIEDNIFKRTGRLFGPEQGKTLRIFVDDLSMPKIDKYGTQQPLALLKFVVEKGFMYERSGDLEKIIIQDVEHIAAMQPPGAGRNSIDPRVVSLYCAIGITFPSTETIDKIYSSILKGMFVLFGDEVRHMALRLPNVTLSLHRDVVENLPRSPSKFHYIFNLRDLSRVYQGVCQADPQVITTAAKLVRLWRHEFRRVYADRLIDDSERDYVDGQLMGKIIEKHFPECREVALREPLVFGDFKDVVGILEADEPTGEMRLYEDMADWKTVNGILAAVLELYNLNNSAMNLVLFVDAMRHMTRIHRILRLPQGNALLVGIGGLGKQSLTKLASFAAEQALYEITLCRGYGDSNLKEDLKELYQAAVKGPQTFLFTDANVVEEGFLEYINNMLTVGMVPALFADDEKESLISAVRGKAKAEGVSQSYKISTPFSAGDEPGWLRPQSALPEFPGSRHVCDVPADNRRDINQFICEAHLSVTTKYSPDFEAKFKRRNFATPKNYLDFLSGYEDLLAKNRKTIDGQTQRLGGGLDKLIQAAEQVTVMSKDLAEKKVGVDEKALAVGTLIEEINEKSITVAKHEKVANEQAKQIADDNVIIQREKEDADTALAEALPALDMAAKALEELDKKDITEVKSMASPPAPVMIVCQCVLILRPLGKEDENGGWAAAKQMLSDVGLLRALQVYKKDDMKDRQIKKIKELLAKDKDVFEGDNMKNISKAGFGLLQWVKAMIKYHEVARTVEPKRKLVAELTQKKEEAEANLERINEELRTLAENIQKLSEEEVKQSAVLKALEEEADTMQRKLEAASKLIDGLGSERARWSEDVTLQGEKKKRLVGDCLLGSAFISYAGPFNHQFRNEMLYGDWHHRVVEADIPTSGDFKLEALLTSDVEVALWSSQGLPSDELSVQNGILTTRTNRFPLCVDPQMQAVTWLKKKEEKSNGGLTVKTFNDEYIKHLELAIQYGKPFLFENLDEEIDPMIDPVLEKRYVMQNGQKMVTLGDNTIEWSDTFVLFMTTRISNPRYSPEVMGKVSIINYTVTLDGLAAQLLNVVVGFERPDLQAERQQLVQSMSENRQIQKNLEDTLLRELAASKGSILDNEDLIQTLQTAKTKALEITEALETAARTSVEIDNTREIYSEVAKRGSILYFATQGLSAISEMYEYSLGSYLAVFEQALREAKPDKIIDNRLKNVREKLTQNVYDFTCMGLFERHKLLYSFQMTCMIMEGEDELIRQDHEFFLKGNPSLEKVATRNPHPDWLSDTGWKDMQVLPGLGECFENIISDVSSADGGLLWREWFDLEQPESSPMPMGYDQTCDPFQQLLVIRCLRTDRVVNAIKNFIMWRLGEYYVSDGGLGLLGEVRGFFDAFFVGVQPPSLVYDKIFQQSNEKSPIVFILSPGADPQSDVQQLGEKLGFTAPSRFRFLALGQGMGPVAQSSIEAGYQRGHWVMLQNCHLLTRWLKTLETILEGMHKPHSDFRLWLTTQPTQAFPLGILQRSLKVVTEPPDGLKLNMKQSYAKITDADLAECTHDAFKPLIFVLAFFHAVVQDRRKYGSIGWNVPYDFNESDFKISFQLLRLYIDKAQESNDPLPWETMRYLIGEAMYGGRVTDNYDRRVLCTYLEEYMGDFVFDENQDFYFSRSGHDYTVPKGSLDVEAYVTTITALPITQSPAVFGLHPNAEITYEFAYCLDLWLGVLSMQAGDTSGGGGMSREAFIQQTCRDIIAAIPKKDLKFVKDEGPLSPTEVVLSQEVDRFNALATSMYDTLVDLGRALVGEIGMSNELDELGTSIFNGFLPNHWARLAPRSEKPLGSWMDHFRRRLEQYSKWIVEGDPNVMWLAGLHVPESLLSALVQAACRKRGWPLDKSTLYTQVTKMMRAEDVVEPLEFGTYVEGLYLEGARWDVELGELARQHPKQLVVLMPLIQIIPVEAARLKLRESLPTPVYLTPKRRDAMGNGLVFEANLRTREHPSVWILQGVALFLNTDQ</sequence>
<feature type="domain" description="Dynein heavy chain region D6 P-loop" evidence="16">
    <location>
        <begin position="3950"/>
        <end position="4063"/>
    </location>
</feature>
<keyword evidence="3" id="KW-0963">Cytoplasm</keyword>
<dbReference type="FunFam" id="3.10.490.20:FF:000006">
    <property type="entry name" value="Dynein axonemal heavy chain 10"/>
    <property type="match status" value="1"/>
</dbReference>
<dbReference type="InterPro" id="IPR042228">
    <property type="entry name" value="Dynein_linker_3"/>
</dbReference>
<evidence type="ECO:0000256" key="13">
    <source>
        <dbReference type="ARBA" id="ARBA00023273"/>
    </source>
</evidence>
<feature type="domain" description="Dynein heavy chain tail" evidence="17">
    <location>
        <begin position="292"/>
        <end position="863"/>
    </location>
</feature>
<keyword evidence="11" id="KW-0505">Motor protein</keyword>
<feature type="domain" description="Dynein heavy chain AAA 5 extension" evidence="23">
    <location>
        <begin position="2390"/>
        <end position="2484"/>
    </location>
</feature>
<evidence type="ECO:0000259" key="20">
    <source>
        <dbReference type="Pfam" id="PF12777"/>
    </source>
</evidence>
<dbReference type="FunFam" id="3.40.50.300:FF:000153">
    <property type="entry name" value="Dynein axonemal heavy chain 1"/>
    <property type="match status" value="1"/>
</dbReference>
<dbReference type="GO" id="GO:0005524">
    <property type="term" value="F:ATP binding"/>
    <property type="evidence" value="ECO:0007669"/>
    <property type="project" value="UniProtKB-KW"/>
</dbReference>
<dbReference type="FunFam" id="1.20.920.20:FF:000001">
    <property type="entry name" value="dynein heavy chain 2, axonemal"/>
    <property type="match status" value="1"/>
</dbReference>
<evidence type="ECO:0000256" key="2">
    <source>
        <dbReference type="ARBA" id="ARBA00008887"/>
    </source>
</evidence>
<dbReference type="Pfam" id="PF12780">
    <property type="entry name" value="AAA_8"/>
    <property type="match status" value="1"/>
</dbReference>
<dbReference type="EMBL" id="JABANO010002113">
    <property type="protein sequence ID" value="KAF4757887.1"/>
    <property type="molecule type" value="Genomic_DNA"/>
</dbReference>
<evidence type="ECO:0000256" key="14">
    <source>
        <dbReference type="SAM" id="Coils"/>
    </source>
</evidence>
<dbReference type="Gene3D" id="1.20.1270.280">
    <property type="match status" value="1"/>
</dbReference>
<evidence type="ECO:0000259" key="18">
    <source>
        <dbReference type="Pfam" id="PF08393"/>
    </source>
</evidence>
<dbReference type="Gene3D" id="1.20.58.1120">
    <property type="match status" value="1"/>
</dbReference>
<dbReference type="InterPro" id="IPR056759">
    <property type="entry name" value="DYH2-5-8_CC"/>
</dbReference>
<evidence type="ECO:0000313" key="28">
    <source>
        <dbReference type="EMBL" id="KAF4757887.1"/>
    </source>
</evidence>
<dbReference type="Pfam" id="PF25007">
    <property type="entry name" value="DYH2-5-8_CC"/>
    <property type="match status" value="1"/>
</dbReference>
<evidence type="ECO:0000256" key="10">
    <source>
        <dbReference type="ARBA" id="ARBA00023069"/>
    </source>
</evidence>
<dbReference type="InterPro" id="IPR035706">
    <property type="entry name" value="AAA_9"/>
</dbReference>
<dbReference type="FunFam" id="3.20.180.20:FF:000001">
    <property type="entry name" value="Dynein axonemal heavy chain 5"/>
    <property type="match status" value="1"/>
</dbReference>
<evidence type="ECO:0000313" key="29">
    <source>
        <dbReference type="Proteomes" id="UP000553632"/>
    </source>
</evidence>
<dbReference type="FunFam" id="1.20.140.100:FF:000001">
    <property type="entry name" value="dynein heavy chain 17, axonemal"/>
    <property type="match status" value="1"/>
</dbReference>
<accession>A0A7J6UL23</accession>
<dbReference type="InterPro" id="IPR041466">
    <property type="entry name" value="Dynein_AAA5_ext"/>
</dbReference>
<feature type="domain" description="Dynein heavy chain 3 AAA+ lid" evidence="24">
    <location>
        <begin position="2705"/>
        <end position="2792"/>
    </location>
</feature>
<dbReference type="Gene3D" id="3.20.180.20">
    <property type="entry name" value="Dynein heavy chain, N-terminal domain 2"/>
    <property type="match status" value="1"/>
</dbReference>
<dbReference type="PANTHER" id="PTHR22878:SF63">
    <property type="entry name" value="DYNEIN AXONEMAL HEAVY CHAIN 10"/>
    <property type="match status" value="1"/>
</dbReference>
<keyword evidence="7" id="KW-0067">ATP-binding</keyword>
<feature type="domain" description="Dynein axonemal heavy chain 2/5/8 coiled-coil" evidence="27">
    <location>
        <begin position="1211"/>
        <end position="1324"/>
    </location>
</feature>
<dbReference type="Gene3D" id="1.20.140.100">
    <property type="entry name" value="Dynein heavy chain, N-terminal domain 2"/>
    <property type="match status" value="1"/>
</dbReference>
<evidence type="ECO:0000256" key="6">
    <source>
        <dbReference type="ARBA" id="ARBA00022741"/>
    </source>
</evidence>
<evidence type="ECO:0000256" key="15">
    <source>
        <dbReference type="SAM" id="MobiDB-lite"/>
    </source>
</evidence>
<evidence type="ECO:0000256" key="7">
    <source>
        <dbReference type="ARBA" id="ARBA00022840"/>
    </source>
</evidence>
<keyword evidence="4" id="KW-0493">Microtubule</keyword>
<dbReference type="InterPro" id="IPR035699">
    <property type="entry name" value="AAA_6"/>
</dbReference>
<dbReference type="InterPro" id="IPR013594">
    <property type="entry name" value="Dynein_heavy_tail"/>
</dbReference>
<dbReference type="FunFam" id="1.10.8.720:FF:000005">
    <property type="entry name" value="Dynein axonemal heavy chain 10"/>
    <property type="match status" value="1"/>
</dbReference>
<feature type="domain" description="Dynein heavy chain AAA module D4" evidence="21">
    <location>
        <begin position="2855"/>
        <end position="2992"/>
    </location>
</feature>
<keyword evidence="13" id="KW-0966">Cell projection</keyword>
<feature type="domain" description="Dynein heavy chain AAA lid" evidence="25">
    <location>
        <begin position="4094"/>
        <end position="4240"/>
    </location>
</feature>